<evidence type="ECO:0000256" key="3">
    <source>
        <dbReference type="ARBA" id="ARBA00023274"/>
    </source>
</evidence>
<gene>
    <name evidence="5" type="ORF">JKP88DRAFT_220987</name>
</gene>
<dbReference type="SUPFAM" id="SSF54189">
    <property type="entry name" value="Ribosomal proteins S24e, L23 and L15e"/>
    <property type="match status" value="1"/>
</dbReference>
<keyword evidence="6" id="KW-1185">Reference proteome</keyword>
<comment type="similarity">
    <text evidence="1">Belongs to the universal ribosomal protein uL23 family.</text>
</comment>
<evidence type="ECO:0000256" key="1">
    <source>
        <dbReference type="ARBA" id="ARBA00006700"/>
    </source>
</evidence>
<evidence type="ECO:0000256" key="4">
    <source>
        <dbReference type="ARBA" id="ARBA00039977"/>
    </source>
</evidence>
<dbReference type="InterPro" id="IPR013025">
    <property type="entry name" value="Ribosomal_uL23-like"/>
</dbReference>
<keyword evidence="2 5" id="KW-0689">Ribosomal protein</keyword>
<evidence type="ECO:0000256" key="2">
    <source>
        <dbReference type="ARBA" id="ARBA00022980"/>
    </source>
</evidence>
<reference evidence="5" key="1">
    <citation type="submission" date="2021-02" db="EMBL/GenBank/DDBJ databases">
        <title>First Annotated Genome of the Yellow-green Alga Tribonema minus.</title>
        <authorList>
            <person name="Mahan K.M."/>
        </authorList>
    </citation>
    <scope>NUCLEOTIDE SEQUENCE</scope>
    <source>
        <strain evidence="5">UTEX B ZZ1240</strain>
    </source>
</reference>
<dbReference type="PANTHER" id="PTHR12059:SF5">
    <property type="entry name" value="LARGE RIBOSOMAL SUBUNIT PROTEIN UL23M"/>
    <property type="match status" value="1"/>
</dbReference>
<dbReference type="GO" id="GO:0005762">
    <property type="term" value="C:mitochondrial large ribosomal subunit"/>
    <property type="evidence" value="ECO:0007669"/>
    <property type="project" value="TreeGrafter"/>
</dbReference>
<dbReference type="InterPro" id="IPR012677">
    <property type="entry name" value="Nucleotide-bd_a/b_plait_sf"/>
</dbReference>
<accession>A0A835YVT8</accession>
<dbReference type="GO" id="GO:0032543">
    <property type="term" value="P:mitochondrial translation"/>
    <property type="evidence" value="ECO:0007669"/>
    <property type="project" value="TreeGrafter"/>
</dbReference>
<name>A0A835YVT8_9STRA</name>
<dbReference type="AlphaFoldDB" id="A0A835YVT8"/>
<dbReference type="OrthoDB" id="275582at2759"/>
<sequence length="103" mass="11987">MGVKEWFPSFFMQLVTMPTRGRPQQAAFRVSPKMTKLEVKEYLLKVYGVPVKKVMTQNFLGKRKRIQGSRSIISYKRPDFKKAIVTLDLEKMSQTDSSKGQQR</sequence>
<comment type="caution">
    <text evidence="5">The sequence shown here is derived from an EMBL/GenBank/DDBJ whole genome shotgun (WGS) entry which is preliminary data.</text>
</comment>
<dbReference type="EMBL" id="JAFCMP010000235">
    <property type="protein sequence ID" value="KAG5182612.1"/>
    <property type="molecule type" value="Genomic_DNA"/>
</dbReference>
<dbReference type="GO" id="GO:0003735">
    <property type="term" value="F:structural constituent of ribosome"/>
    <property type="evidence" value="ECO:0007669"/>
    <property type="project" value="InterPro"/>
</dbReference>
<proteinExistence type="inferred from homology"/>
<evidence type="ECO:0000313" key="5">
    <source>
        <dbReference type="EMBL" id="KAG5182612.1"/>
    </source>
</evidence>
<dbReference type="InterPro" id="IPR012678">
    <property type="entry name" value="Ribosomal_uL23/eL15/eS24_sf"/>
</dbReference>
<dbReference type="Gene3D" id="3.30.70.330">
    <property type="match status" value="1"/>
</dbReference>
<protein>
    <recommendedName>
        <fullName evidence="4">Large ribosomal subunit protein uL23m</fullName>
    </recommendedName>
</protein>
<dbReference type="Proteomes" id="UP000664859">
    <property type="component" value="Unassembled WGS sequence"/>
</dbReference>
<dbReference type="Pfam" id="PF00276">
    <property type="entry name" value="Ribosomal_L23"/>
    <property type="match status" value="1"/>
</dbReference>
<evidence type="ECO:0000313" key="6">
    <source>
        <dbReference type="Proteomes" id="UP000664859"/>
    </source>
</evidence>
<dbReference type="PANTHER" id="PTHR12059">
    <property type="entry name" value="RIBOSOMAL PROTEIN L23-RELATED"/>
    <property type="match status" value="1"/>
</dbReference>
<organism evidence="5 6">
    <name type="scientific">Tribonema minus</name>
    <dbReference type="NCBI Taxonomy" id="303371"/>
    <lineage>
        <taxon>Eukaryota</taxon>
        <taxon>Sar</taxon>
        <taxon>Stramenopiles</taxon>
        <taxon>Ochrophyta</taxon>
        <taxon>PX clade</taxon>
        <taxon>Xanthophyceae</taxon>
        <taxon>Tribonematales</taxon>
        <taxon>Tribonemataceae</taxon>
        <taxon>Tribonema</taxon>
    </lineage>
</organism>
<keyword evidence="3" id="KW-0687">Ribonucleoprotein</keyword>